<evidence type="ECO:0000313" key="2">
    <source>
        <dbReference type="Proteomes" id="UP000037035"/>
    </source>
</evidence>
<dbReference type="EMBL" id="LAVV01011998">
    <property type="protein sequence ID" value="KNZ47133.1"/>
    <property type="molecule type" value="Genomic_DNA"/>
</dbReference>
<protein>
    <submittedName>
        <fullName evidence="1">Uncharacterized protein</fullName>
    </submittedName>
</protein>
<reference evidence="1 2" key="1">
    <citation type="submission" date="2015-08" db="EMBL/GenBank/DDBJ databases">
        <title>Next Generation Sequencing and Analysis of the Genome of Puccinia sorghi L Schw, the Causal Agent of Maize Common Rust.</title>
        <authorList>
            <person name="Rochi L."/>
            <person name="Burguener G."/>
            <person name="Darino M."/>
            <person name="Turjanski A."/>
            <person name="Kreff E."/>
            <person name="Dieguez M.J."/>
            <person name="Sacco F."/>
        </authorList>
    </citation>
    <scope>NUCLEOTIDE SEQUENCE [LARGE SCALE GENOMIC DNA]</scope>
    <source>
        <strain evidence="1 2">RO10H11247</strain>
    </source>
</reference>
<dbReference type="VEuPathDB" id="FungiDB:VP01_6651g1"/>
<accession>A0A0L6UEY4</accession>
<gene>
    <name evidence="1" type="ORF">VP01_6651g1</name>
</gene>
<name>A0A0L6UEY4_9BASI</name>
<sequence>SMKGARLPKRLVLKRDASFTSTQSNNNQHKNGFPRVFPCHKDCCFPDFARRLQSIYHLQHAWLQYFDTYSTSGPHSSLTSDIINVVQSEPGNSLSKIWELLWDSSGPLLSIKAANQKLVNRLSITLEKSGTSC</sequence>
<feature type="non-terminal residue" evidence="1">
    <location>
        <position position="1"/>
    </location>
</feature>
<comment type="caution">
    <text evidence="1">The sequence shown here is derived from an EMBL/GenBank/DDBJ whole genome shotgun (WGS) entry which is preliminary data.</text>
</comment>
<keyword evidence="2" id="KW-1185">Reference proteome</keyword>
<organism evidence="1 2">
    <name type="scientific">Puccinia sorghi</name>
    <dbReference type="NCBI Taxonomy" id="27349"/>
    <lineage>
        <taxon>Eukaryota</taxon>
        <taxon>Fungi</taxon>
        <taxon>Dikarya</taxon>
        <taxon>Basidiomycota</taxon>
        <taxon>Pucciniomycotina</taxon>
        <taxon>Pucciniomycetes</taxon>
        <taxon>Pucciniales</taxon>
        <taxon>Pucciniaceae</taxon>
        <taxon>Puccinia</taxon>
    </lineage>
</organism>
<dbReference type="AlphaFoldDB" id="A0A0L6UEY4"/>
<dbReference type="Proteomes" id="UP000037035">
    <property type="component" value="Unassembled WGS sequence"/>
</dbReference>
<evidence type="ECO:0000313" key="1">
    <source>
        <dbReference type="EMBL" id="KNZ47133.1"/>
    </source>
</evidence>
<proteinExistence type="predicted"/>